<evidence type="ECO:0000256" key="3">
    <source>
        <dbReference type="ARBA" id="ARBA00023082"/>
    </source>
</evidence>
<sequence length="194" mass="22092">MSWTVMGSTGAVTARERAMRVLYDEQAGDLYKYVLRLLGGDRYRAEDVVQETLLRCWRTQDLVSGEPLRPWLFRVARNIVVDEYRTRMARPQEVDGTAWLDELLARSDDLDRLLSSVLLRDAFKALSVKHREVLYETYYTGRSTREAALVLGIPPGTVKSRLYHAVRALRMALDLVAAPDEEVDATPAWYSPAA</sequence>
<evidence type="ECO:0000256" key="2">
    <source>
        <dbReference type="ARBA" id="ARBA00023015"/>
    </source>
</evidence>
<evidence type="ECO:0000256" key="1">
    <source>
        <dbReference type="ARBA" id="ARBA00010641"/>
    </source>
</evidence>
<dbReference type="CDD" id="cd06171">
    <property type="entry name" value="Sigma70_r4"/>
    <property type="match status" value="1"/>
</dbReference>
<proteinExistence type="inferred from homology"/>
<accession>A0ABV5E6A9</accession>
<feature type="domain" description="RNA polymerase sigma factor 70 region 4 type 2" evidence="7">
    <location>
        <begin position="118"/>
        <end position="169"/>
    </location>
</feature>
<comment type="similarity">
    <text evidence="1">Belongs to the sigma-70 factor family. ECF subfamily.</text>
</comment>
<dbReference type="EMBL" id="JAYMRP010000004">
    <property type="protein sequence ID" value="MFB8772376.1"/>
    <property type="molecule type" value="Genomic_DNA"/>
</dbReference>
<dbReference type="Pfam" id="PF04542">
    <property type="entry name" value="Sigma70_r2"/>
    <property type="match status" value="1"/>
</dbReference>
<name>A0ABV5E6A9_9ACTN</name>
<dbReference type="SUPFAM" id="SSF88946">
    <property type="entry name" value="Sigma2 domain of RNA polymerase sigma factors"/>
    <property type="match status" value="1"/>
</dbReference>
<dbReference type="SUPFAM" id="SSF88659">
    <property type="entry name" value="Sigma3 and sigma4 domains of RNA polymerase sigma factors"/>
    <property type="match status" value="1"/>
</dbReference>
<comment type="caution">
    <text evidence="8">The sequence shown here is derived from an EMBL/GenBank/DDBJ whole genome shotgun (WGS) entry which is preliminary data.</text>
</comment>
<evidence type="ECO:0000259" key="6">
    <source>
        <dbReference type="Pfam" id="PF04542"/>
    </source>
</evidence>
<dbReference type="InterPro" id="IPR013249">
    <property type="entry name" value="RNA_pol_sigma70_r4_t2"/>
</dbReference>
<dbReference type="InterPro" id="IPR036388">
    <property type="entry name" value="WH-like_DNA-bd_sf"/>
</dbReference>
<keyword evidence="4" id="KW-0238">DNA-binding</keyword>
<dbReference type="Proteomes" id="UP001585080">
    <property type="component" value="Unassembled WGS sequence"/>
</dbReference>
<dbReference type="InterPro" id="IPR039425">
    <property type="entry name" value="RNA_pol_sigma-70-like"/>
</dbReference>
<evidence type="ECO:0000313" key="9">
    <source>
        <dbReference type="Proteomes" id="UP001585080"/>
    </source>
</evidence>
<organism evidence="8 9">
    <name type="scientific">Streptomyces broussonetiae</name>
    <dbReference type="NCBI Taxonomy" id="2686304"/>
    <lineage>
        <taxon>Bacteria</taxon>
        <taxon>Bacillati</taxon>
        <taxon>Actinomycetota</taxon>
        <taxon>Actinomycetes</taxon>
        <taxon>Kitasatosporales</taxon>
        <taxon>Streptomycetaceae</taxon>
        <taxon>Streptomyces</taxon>
    </lineage>
</organism>
<evidence type="ECO:0000259" key="7">
    <source>
        <dbReference type="Pfam" id="PF08281"/>
    </source>
</evidence>
<evidence type="ECO:0000313" key="8">
    <source>
        <dbReference type="EMBL" id="MFB8772376.1"/>
    </source>
</evidence>
<evidence type="ECO:0000256" key="5">
    <source>
        <dbReference type="ARBA" id="ARBA00023163"/>
    </source>
</evidence>
<dbReference type="Gene3D" id="1.10.1740.10">
    <property type="match status" value="1"/>
</dbReference>
<keyword evidence="5" id="KW-0804">Transcription</keyword>
<dbReference type="Gene3D" id="1.10.10.10">
    <property type="entry name" value="Winged helix-like DNA-binding domain superfamily/Winged helix DNA-binding domain"/>
    <property type="match status" value="1"/>
</dbReference>
<protein>
    <submittedName>
        <fullName evidence="8">Sigma-70 family RNA polymerase sigma factor</fullName>
    </submittedName>
</protein>
<dbReference type="PANTHER" id="PTHR43133:SF52">
    <property type="entry name" value="ECF RNA POLYMERASE SIGMA FACTOR SIGL"/>
    <property type="match status" value="1"/>
</dbReference>
<dbReference type="NCBIfam" id="TIGR02937">
    <property type="entry name" value="sigma70-ECF"/>
    <property type="match status" value="1"/>
</dbReference>
<evidence type="ECO:0000256" key="4">
    <source>
        <dbReference type="ARBA" id="ARBA00023125"/>
    </source>
</evidence>
<dbReference type="InterPro" id="IPR007627">
    <property type="entry name" value="RNA_pol_sigma70_r2"/>
</dbReference>
<dbReference type="RefSeq" id="WP_376731337.1">
    <property type="nucleotide sequence ID" value="NZ_JAYMRP010000004.1"/>
</dbReference>
<keyword evidence="9" id="KW-1185">Reference proteome</keyword>
<feature type="domain" description="RNA polymerase sigma-70 region 2" evidence="6">
    <location>
        <begin position="22"/>
        <end position="87"/>
    </location>
</feature>
<dbReference type="PANTHER" id="PTHR43133">
    <property type="entry name" value="RNA POLYMERASE ECF-TYPE SIGMA FACTO"/>
    <property type="match status" value="1"/>
</dbReference>
<reference evidence="8 9" key="1">
    <citation type="submission" date="2024-01" db="EMBL/GenBank/DDBJ databases">
        <title>Genome mining of biosynthetic gene clusters to explore secondary metabolites of Streptomyces sp.</title>
        <authorList>
            <person name="Baig A."/>
            <person name="Ajitkumar Shintre N."/>
            <person name="Kumar H."/>
            <person name="Anbarasu A."/>
            <person name="Ramaiah S."/>
        </authorList>
    </citation>
    <scope>NUCLEOTIDE SEQUENCE [LARGE SCALE GENOMIC DNA]</scope>
    <source>
        <strain evidence="8 9">A57</strain>
    </source>
</reference>
<dbReference type="InterPro" id="IPR013325">
    <property type="entry name" value="RNA_pol_sigma_r2"/>
</dbReference>
<keyword evidence="3" id="KW-0731">Sigma factor</keyword>
<dbReference type="InterPro" id="IPR013324">
    <property type="entry name" value="RNA_pol_sigma_r3/r4-like"/>
</dbReference>
<keyword evidence="2" id="KW-0805">Transcription regulation</keyword>
<dbReference type="InterPro" id="IPR014284">
    <property type="entry name" value="RNA_pol_sigma-70_dom"/>
</dbReference>
<gene>
    <name evidence="8" type="ORF">VSS16_06460</name>
</gene>
<dbReference type="Pfam" id="PF08281">
    <property type="entry name" value="Sigma70_r4_2"/>
    <property type="match status" value="1"/>
</dbReference>